<gene>
    <name evidence="3" type="ORF">Sango_2138000</name>
</gene>
<organism evidence="3 4">
    <name type="scientific">Sesamum angolense</name>
    <dbReference type="NCBI Taxonomy" id="2727404"/>
    <lineage>
        <taxon>Eukaryota</taxon>
        <taxon>Viridiplantae</taxon>
        <taxon>Streptophyta</taxon>
        <taxon>Embryophyta</taxon>
        <taxon>Tracheophyta</taxon>
        <taxon>Spermatophyta</taxon>
        <taxon>Magnoliopsida</taxon>
        <taxon>eudicotyledons</taxon>
        <taxon>Gunneridae</taxon>
        <taxon>Pentapetalae</taxon>
        <taxon>asterids</taxon>
        <taxon>lamiids</taxon>
        <taxon>Lamiales</taxon>
        <taxon>Pedaliaceae</taxon>
        <taxon>Sesamum</taxon>
    </lineage>
</organism>
<accession>A0AAE1WCH4</accession>
<evidence type="ECO:0000313" key="3">
    <source>
        <dbReference type="EMBL" id="KAK4390747.1"/>
    </source>
</evidence>
<dbReference type="InterPro" id="IPR000253">
    <property type="entry name" value="FHA_dom"/>
</dbReference>
<dbReference type="AlphaFoldDB" id="A0AAE1WCH4"/>
<dbReference type="CDD" id="cd22687">
    <property type="entry name" value="FHA_MCRS1"/>
    <property type="match status" value="1"/>
</dbReference>
<reference evidence="3" key="2">
    <citation type="journal article" date="2024" name="Plant">
        <title>Genomic evolution and insights into agronomic trait innovations of Sesamum species.</title>
        <authorList>
            <person name="Miao H."/>
            <person name="Wang L."/>
            <person name="Qu L."/>
            <person name="Liu H."/>
            <person name="Sun Y."/>
            <person name="Le M."/>
            <person name="Wang Q."/>
            <person name="Wei S."/>
            <person name="Zheng Y."/>
            <person name="Lin W."/>
            <person name="Duan Y."/>
            <person name="Cao H."/>
            <person name="Xiong S."/>
            <person name="Wang X."/>
            <person name="Wei L."/>
            <person name="Li C."/>
            <person name="Ma Q."/>
            <person name="Ju M."/>
            <person name="Zhao R."/>
            <person name="Li G."/>
            <person name="Mu C."/>
            <person name="Tian Q."/>
            <person name="Mei H."/>
            <person name="Zhang T."/>
            <person name="Gao T."/>
            <person name="Zhang H."/>
        </authorList>
    </citation>
    <scope>NUCLEOTIDE SEQUENCE</scope>
    <source>
        <strain evidence="3">K16</strain>
    </source>
</reference>
<dbReference type="Pfam" id="PF13325">
    <property type="entry name" value="MCRS_N"/>
    <property type="match status" value="1"/>
</dbReference>
<dbReference type="GO" id="GO:0071339">
    <property type="term" value="C:MLL1 complex"/>
    <property type="evidence" value="ECO:0007669"/>
    <property type="project" value="InterPro"/>
</dbReference>
<dbReference type="GO" id="GO:0031011">
    <property type="term" value="C:Ino80 complex"/>
    <property type="evidence" value="ECO:0007669"/>
    <property type="project" value="InterPro"/>
</dbReference>
<dbReference type="InterPro" id="IPR008984">
    <property type="entry name" value="SMAD_FHA_dom_sf"/>
</dbReference>
<feature type="domain" description="FHA" evidence="2">
    <location>
        <begin position="715"/>
        <end position="771"/>
    </location>
</feature>
<proteinExistence type="predicted"/>
<dbReference type="Proteomes" id="UP001289374">
    <property type="component" value="Unassembled WGS sequence"/>
</dbReference>
<dbReference type="PANTHER" id="PTHR13233">
    <property type="entry name" value="MICROSPHERULE PROTEIN 1"/>
    <property type="match status" value="1"/>
</dbReference>
<dbReference type="GO" id="GO:0044545">
    <property type="term" value="C:NSL complex"/>
    <property type="evidence" value="ECO:0007669"/>
    <property type="project" value="TreeGrafter"/>
</dbReference>
<dbReference type="GO" id="GO:0045944">
    <property type="term" value="P:positive regulation of transcription by RNA polymerase II"/>
    <property type="evidence" value="ECO:0007669"/>
    <property type="project" value="TreeGrafter"/>
</dbReference>
<dbReference type="InterPro" id="IPR037912">
    <property type="entry name" value="MCRS1"/>
</dbReference>
<evidence type="ECO:0000313" key="4">
    <source>
        <dbReference type="Proteomes" id="UP001289374"/>
    </source>
</evidence>
<evidence type="ECO:0000259" key="2">
    <source>
        <dbReference type="PROSITE" id="PS50006"/>
    </source>
</evidence>
<feature type="compositionally biased region" description="Polar residues" evidence="1">
    <location>
        <begin position="136"/>
        <end position="145"/>
    </location>
</feature>
<dbReference type="SMART" id="SM00240">
    <property type="entry name" value="FHA"/>
    <property type="match status" value="1"/>
</dbReference>
<feature type="region of interest" description="Disordered" evidence="1">
    <location>
        <begin position="123"/>
        <end position="150"/>
    </location>
</feature>
<feature type="compositionally biased region" description="Polar residues" evidence="1">
    <location>
        <begin position="597"/>
        <end position="613"/>
    </location>
</feature>
<dbReference type="EMBL" id="JACGWL010000012">
    <property type="protein sequence ID" value="KAK4390747.1"/>
    <property type="molecule type" value="Genomic_DNA"/>
</dbReference>
<protein>
    <recommendedName>
        <fullName evidence="2">FHA domain-containing protein</fullName>
    </recommendedName>
</protein>
<sequence length="822" mass="89646">MGAMAPPPHWIPEDDVLLKNAVEAGASLESLAKGAVQFSRRYTVQELQDRWCSLLYDPVVSEEASTLMIEVERSAFTNQSRPNKSESVKEITCNCGIGNLVSNNLGIQGADFNIRHRPFSEFGPHAAESTGDGVTPSFNTGQNHGQDLHLGGKNVSHNLSYPYEENISLTGDQNEVRGFGQSKELSLCSLFEAEGLENEGNACSEFGGPPFHTFGCSSPLPQMPIWSTSADISATDLPIELGEKDQNTGEAFIIPQVGDANETEALRYGGARSNSNLKTSLSCDSMIDMTPSTEDYFAELSNTLFDFTNDDELLFVDTDGKETIDKSYFDGLSSLLLDSPNQSELPNVGLGEAAVATDEHFVGISGGHPAEVDNESSHVCYQHKVPEVQVASSASAVKGFGPEYRNGVICCTLNTEDPEIPSNDDVFLPFRFPSPSNSSGSHWGLHDPSYLVSSSVKDFSSTRKPNGGPPVMKNSQKDPCVPSRLIGSSQPSNMGLKYPIGDPGVKFELPKSSIHAALRNARNSECSDHISSANISANNFIGGGHKGGVMEMERGNNLDNKSIGACLDKHPHGPDILQGLQKRASGIRNGYDAKAETPNNRPSNADRSCQTTPVLKPIETSLPPDQEELWSEDDFDVPYFSDVEAMILDMDLSPDEFDLYTNPEVQRYQHEETKRTIIRLEQSAYACTQRTIAAQGALAVLCGRCSKHFIKKPEVLLGRGTEDIKVDIDLGREKHGGKISRRQAIIKMDMYGIFHLKNLGKCSIYVNGKEVATGQRLSLTSGCLIEVRGLAFVFETNHKRAKQYVDSIAEGTFLMEHKPNRS</sequence>
<feature type="region of interest" description="Disordered" evidence="1">
    <location>
        <begin position="456"/>
        <end position="495"/>
    </location>
</feature>
<dbReference type="SUPFAM" id="SSF49879">
    <property type="entry name" value="SMAD/FHA domain"/>
    <property type="match status" value="1"/>
</dbReference>
<name>A0AAE1WCH4_9LAMI</name>
<dbReference type="Pfam" id="PF00498">
    <property type="entry name" value="FHA"/>
    <property type="match status" value="1"/>
</dbReference>
<dbReference type="Gene3D" id="2.60.200.20">
    <property type="match status" value="1"/>
</dbReference>
<evidence type="ECO:0000256" key="1">
    <source>
        <dbReference type="SAM" id="MobiDB-lite"/>
    </source>
</evidence>
<comment type="caution">
    <text evidence="3">The sequence shown here is derived from an EMBL/GenBank/DDBJ whole genome shotgun (WGS) entry which is preliminary data.</text>
</comment>
<dbReference type="GO" id="GO:0002151">
    <property type="term" value="F:G-quadruplex RNA binding"/>
    <property type="evidence" value="ECO:0007669"/>
    <property type="project" value="InterPro"/>
</dbReference>
<dbReference type="PROSITE" id="PS50006">
    <property type="entry name" value="FHA_DOMAIN"/>
    <property type="match status" value="1"/>
</dbReference>
<feature type="region of interest" description="Disordered" evidence="1">
    <location>
        <begin position="591"/>
        <end position="621"/>
    </location>
</feature>
<keyword evidence="4" id="KW-1185">Reference proteome</keyword>
<dbReference type="InterPro" id="IPR025999">
    <property type="entry name" value="MCRS_N"/>
</dbReference>
<dbReference type="PANTHER" id="PTHR13233:SF0">
    <property type="entry name" value="MICROSPHERULE PROTEIN 1"/>
    <property type="match status" value="1"/>
</dbReference>
<reference evidence="3" key="1">
    <citation type="submission" date="2020-06" db="EMBL/GenBank/DDBJ databases">
        <authorList>
            <person name="Li T."/>
            <person name="Hu X."/>
            <person name="Zhang T."/>
            <person name="Song X."/>
            <person name="Zhang H."/>
            <person name="Dai N."/>
            <person name="Sheng W."/>
            <person name="Hou X."/>
            <person name="Wei L."/>
        </authorList>
    </citation>
    <scope>NUCLEOTIDE SEQUENCE</scope>
    <source>
        <strain evidence="3">K16</strain>
        <tissue evidence="3">Leaf</tissue>
    </source>
</reference>